<dbReference type="OrthoDB" id="10263073at2759"/>
<reference evidence="5 6" key="1">
    <citation type="journal article" date="2018" name="Nat. Ecol. Evol.">
        <title>Pezizomycetes genomes reveal the molecular basis of ectomycorrhizal truffle lifestyle.</title>
        <authorList>
            <person name="Murat C."/>
            <person name="Payen T."/>
            <person name="Noel B."/>
            <person name="Kuo A."/>
            <person name="Morin E."/>
            <person name="Chen J."/>
            <person name="Kohler A."/>
            <person name="Krizsan K."/>
            <person name="Balestrini R."/>
            <person name="Da Silva C."/>
            <person name="Montanini B."/>
            <person name="Hainaut M."/>
            <person name="Levati E."/>
            <person name="Barry K.W."/>
            <person name="Belfiori B."/>
            <person name="Cichocki N."/>
            <person name="Clum A."/>
            <person name="Dockter R.B."/>
            <person name="Fauchery L."/>
            <person name="Guy J."/>
            <person name="Iotti M."/>
            <person name="Le Tacon F."/>
            <person name="Lindquist E.A."/>
            <person name="Lipzen A."/>
            <person name="Malagnac F."/>
            <person name="Mello A."/>
            <person name="Molinier V."/>
            <person name="Miyauchi S."/>
            <person name="Poulain J."/>
            <person name="Riccioni C."/>
            <person name="Rubini A."/>
            <person name="Sitrit Y."/>
            <person name="Splivallo R."/>
            <person name="Traeger S."/>
            <person name="Wang M."/>
            <person name="Zifcakova L."/>
            <person name="Wipf D."/>
            <person name="Zambonelli A."/>
            <person name="Paolocci F."/>
            <person name="Nowrousian M."/>
            <person name="Ottonello S."/>
            <person name="Baldrian P."/>
            <person name="Spatafora J.W."/>
            <person name="Henrissat B."/>
            <person name="Nagy L.G."/>
            <person name="Aury J.M."/>
            <person name="Wincker P."/>
            <person name="Grigoriev I.V."/>
            <person name="Bonfante P."/>
            <person name="Martin F.M."/>
        </authorList>
    </citation>
    <scope>NUCLEOTIDE SEQUENCE [LARGE SCALE GENOMIC DNA]</scope>
    <source>
        <strain evidence="5 6">120613-1</strain>
    </source>
</reference>
<evidence type="ECO:0000256" key="3">
    <source>
        <dbReference type="SAM" id="SignalP"/>
    </source>
</evidence>
<sequence length="393" mass="42394">MKSRYLSLLLLHLASAAPAPPLSSYATRVISTSGVLTATVGLAGPDPSAPPSTQNTTDIPIVLAPGQDSNSNGDISFDFLNITNPQPIRGDLGASDPGPHNSAYDQQNPNTLARPSTDSGDVQQAKWPMGLSNNRLTNAEWARQQNIAVLPAAKEMAGVDMRLELNAYRELHWHSANEWAYIFNGSARISAIDSFGHNFVDDVKEGDLWYFPSNFGVPMAAFDKIPESQLYIFGGTPAPADIEKQNVTSPYGQIPAQTSFSFHFSEEEPLEVPGGSVKIIAAALHPNSDEWNFSLSGRARITVFDAPDAARTFDYAAGDVGYIAIDQGHYIENVGDENVVVLEILKAPQFQGISLGQWMALTPPQVIQDTLGLDDATLEGLTKEKQFVVAAQP</sequence>
<dbReference type="SMART" id="SM00835">
    <property type="entry name" value="Cupin_1"/>
    <property type="match status" value="2"/>
</dbReference>
<keyword evidence="1" id="KW-0479">Metal-binding</keyword>
<dbReference type="Pfam" id="PF00190">
    <property type="entry name" value="Cupin_1"/>
    <property type="match status" value="2"/>
</dbReference>
<feature type="compositionally biased region" description="Polar residues" evidence="2">
    <location>
        <begin position="103"/>
        <end position="122"/>
    </location>
</feature>
<accession>A0A3N4JAN3</accession>
<evidence type="ECO:0000313" key="5">
    <source>
        <dbReference type="EMBL" id="RPA90874.1"/>
    </source>
</evidence>
<evidence type="ECO:0000256" key="2">
    <source>
        <dbReference type="SAM" id="MobiDB-lite"/>
    </source>
</evidence>
<keyword evidence="6" id="KW-1185">Reference proteome</keyword>
<keyword evidence="3" id="KW-0732">Signal</keyword>
<dbReference type="InterPro" id="IPR014710">
    <property type="entry name" value="RmlC-like_jellyroll"/>
</dbReference>
<feature type="domain" description="Cupin type-1" evidence="4">
    <location>
        <begin position="137"/>
        <end position="259"/>
    </location>
</feature>
<proteinExistence type="predicted"/>
<dbReference type="InterPro" id="IPR011051">
    <property type="entry name" value="RmlC_Cupin_sf"/>
</dbReference>
<name>A0A3N4JAN3_9PEZI</name>
<feature type="domain" description="Cupin type-1" evidence="4">
    <location>
        <begin position="262"/>
        <end position="379"/>
    </location>
</feature>
<dbReference type="Gene3D" id="2.60.120.10">
    <property type="entry name" value="Jelly Rolls"/>
    <property type="match status" value="2"/>
</dbReference>
<dbReference type="InterPro" id="IPR051610">
    <property type="entry name" value="GPI/OXD"/>
</dbReference>
<dbReference type="AlphaFoldDB" id="A0A3N4JAN3"/>
<evidence type="ECO:0000256" key="1">
    <source>
        <dbReference type="ARBA" id="ARBA00022723"/>
    </source>
</evidence>
<dbReference type="GO" id="GO:0046872">
    <property type="term" value="F:metal ion binding"/>
    <property type="evidence" value="ECO:0007669"/>
    <property type="project" value="UniProtKB-KW"/>
</dbReference>
<evidence type="ECO:0000259" key="4">
    <source>
        <dbReference type="SMART" id="SM00835"/>
    </source>
</evidence>
<gene>
    <name evidence="5" type="ORF">L873DRAFT_1838838</name>
</gene>
<dbReference type="Proteomes" id="UP000276215">
    <property type="component" value="Unassembled WGS sequence"/>
</dbReference>
<organism evidence="5 6">
    <name type="scientific">Choiromyces venosus 120613-1</name>
    <dbReference type="NCBI Taxonomy" id="1336337"/>
    <lineage>
        <taxon>Eukaryota</taxon>
        <taxon>Fungi</taxon>
        <taxon>Dikarya</taxon>
        <taxon>Ascomycota</taxon>
        <taxon>Pezizomycotina</taxon>
        <taxon>Pezizomycetes</taxon>
        <taxon>Pezizales</taxon>
        <taxon>Tuberaceae</taxon>
        <taxon>Choiromyces</taxon>
    </lineage>
</organism>
<feature type="region of interest" description="Disordered" evidence="2">
    <location>
        <begin position="88"/>
        <end position="123"/>
    </location>
</feature>
<dbReference type="InterPro" id="IPR006045">
    <property type="entry name" value="Cupin_1"/>
</dbReference>
<feature type="chain" id="PRO_5018156102" evidence="3">
    <location>
        <begin position="17"/>
        <end position="393"/>
    </location>
</feature>
<protein>
    <submittedName>
        <fullName evidence="5">Bicupin, oxalate decarboxylase/oxidase</fullName>
    </submittedName>
</protein>
<dbReference type="SUPFAM" id="SSF51182">
    <property type="entry name" value="RmlC-like cupins"/>
    <property type="match status" value="1"/>
</dbReference>
<dbReference type="PANTHER" id="PTHR35848">
    <property type="entry name" value="OXALATE-BINDING PROTEIN"/>
    <property type="match status" value="1"/>
</dbReference>
<dbReference type="STRING" id="1336337.A0A3N4JAN3"/>
<feature type="signal peptide" evidence="3">
    <location>
        <begin position="1"/>
        <end position="16"/>
    </location>
</feature>
<dbReference type="PANTHER" id="PTHR35848:SF9">
    <property type="entry name" value="SLL1358 PROTEIN"/>
    <property type="match status" value="1"/>
</dbReference>
<evidence type="ECO:0000313" key="6">
    <source>
        <dbReference type="Proteomes" id="UP000276215"/>
    </source>
</evidence>
<dbReference type="EMBL" id="ML120511">
    <property type="protein sequence ID" value="RPA90874.1"/>
    <property type="molecule type" value="Genomic_DNA"/>
</dbReference>